<protein>
    <submittedName>
        <fullName evidence="1">Uncharacterized protein</fullName>
    </submittedName>
</protein>
<reference evidence="1 2" key="1">
    <citation type="submission" date="2018-12" db="EMBL/GenBank/DDBJ databases">
        <authorList>
            <consortium name="Pathogen Informatics"/>
        </authorList>
    </citation>
    <scope>NUCLEOTIDE SEQUENCE [LARGE SCALE GENOMIC DNA]</scope>
    <source>
        <strain evidence="1 2">NCTC9419</strain>
    </source>
</reference>
<gene>
    <name evidence="1" type="ORF">NCTC9419_04983</name>
</gene>
<evidence type="ECO:0000313" key="2">
    <source>
        <dbReference type="Proteomes" id="UP000271603"/>
    </source>
</evidence>
<dbReference type="Proteomes" id="UP000271603">
    <property type="component" value="Chromosome"/>
</dbReference>
<name>A0A3S4JYM0_SERRU</name>
<evidence type="ECO:0000313" key="1">
    <source>
        <dbReference type="EMBL" id="VEA73354.1"/>
    </source>
</evidence>
<proteinExistence type="predicted"/>
<dbReference type="EMBL" id="LR134155">
    <property type="protein sequence ID" value="VEA73354.1"/>
    <property type="molecule type" value="Genomic_DNA"/>
</dbReference>
<accession>A0A3S4JYM0</accession>
<dbReference type="AlphaFoldDB" id="A0A3S4JYM0"/>
<sequence>MNNKKGQGFIKRRTVGDYIHAVDSGEITFAALKRQRNSATITDRRRAMICLAVALIEQRQNMQRIAELQEALDEEDTANE</sequence>
<organism evidence="1 2">
    <name type="scientific">Serratia rubidaea</name>
    <name type="common">Serratia marinorubra</name>
    <dbReference type="NCBI Taxonomy" id="61652"/>
    <lineage>
        <taxon>Bacteria</taxon>
        <taxon>Pseudomonadati</taxon>
        <taxon>Pseudomonadota</taxon>
        <taxon>Gammaproteobacteria</taxon>
        <taxon>Enterobacterales</taxon>
        <taxon>Yersiniaceae</taxon>
        <taxon>Serratia</taxon>
    </lineage>
</organism>